<protein>
    <submittedName>
        <fullName evidence="1">Uncharacterized protein</fullName>
    </submittedName>
</protein>
<dbReference type="OrthoDB" id="8195858at2759"/>
<name>A0A8K0CS15_IGNLU</name>
<comment type="caution">
    <text evidence="1">The sequence shown here is derived from an EMBL/GenBank/DDBJ whole genome shotgun (WGS) entry which is preliminary data.</text>
</comment>
<evidence type="ECO:0000313" key="1">
    <source>
        <dbReference type="EMBL" id="KAF2890186.1"/>
    </source>
</evidence>
<accession>A0A8K0CS15</accession>
<reference evidence="1" key="1">
    <citation type="submission" date="2019-08" db="EMBL/GenBank/DDBJ databases">
        <title>The genome of the North American firefly Photinus pyralis.</title>
        <authorList>
            <consortium name="Photinus pyralis genome working group"/>
            <person name="Fallon T.R."/>
            <person name="Sander Lower S.E."/>
            <person name="Weng J.-K."/>
        </authorList>
    </citation>
    <scope>NUCLEOTIDE SEQUENCE</scope>
    <source>
        <strain evidence="1">TRF0915ILg1</strain>
        <tissue evidence="1">Whole body</tissue>
    </source>
</reference>
<gene>
    <name evidence="1" type="ORF">ILUMI_15987</name>
</gene>
<dbReference type="PANTHER" id="PTHR46601:SF1">
    <property type="entry name" value="ADF-H DOMAIN-CONTAINING PROTEIN"/>
    <property type="match status" value="1"/>
</dbReference>
<evidence type="ECO:0000313" key="2">
    <source>
        <dbReference type="Proteomes" id="UP000801492"/>
    </source>
</evidence>
<dbReference type="PANTHER" id="PTHR46601">
    <property type="entry name" value="ULP_PROTEASE DOMAIN-CONTAINING PROTEIN"/>
    <property type="match status" value="1"/>
</dbReference>
<dbReference type="AlphaFoldDB" id="A0A8K0CS15"/>
<sequence>MYISDRLERLTKQLVKEQGIFPEVNKKKGTEKFVYFSDGTSSQYKNKKNFVNITDHEKDFDIGAESHFFGSCHGKNTGDGVGGTTKREVTRGITYCLVKKEEIDHRDEKVAEEFNRCRRIVGTRQFHRFHDIAANKLRCYFASESNKFEDHLTA</sequence>
<proteinExistence type="predicted"/>
<organism evidence="1 2">
    <name type="scientific">Ignelater luminosus</name>
    <name type="common">Cucubano</name>
    <name type="synonym">Pyrophorus luminosus</name>
    <dbReference type="NCBI Taxonomy" id="2038154"/>
    <lineage>
        <taxon>Eukaryota</taxon>
        <taxon>Metazoa</taxon>
        <taxon>Ecdysozoa</taxon>
        <taxon>Arthropoda</taxon>
        <taxon>Hexapoda</taxon>
        <taxon>Insecta</taxon>
        <taxon>Pterygota</taxon>
        <taxon>Neoptera</taxon>
        <taxon>Endopterygota</taxon>
        <taxon>Coleoptera</taxon>
        <taxon>Polyphaga</taxon>
        <taxon>Elateriformia</taxon>
        <taxon>Elateroidea</taxon>
        <taxon>Elateridae</taxon>
        <taxon>Agrypninae</taxon>
        <taxon>Pyrophorini</taxon>
        <taxon>Ignelater</taxon>
    </lineage>
</organism>
<dbReference type="Proteomes" id="UP000801492">
    <property type="component" value="Unassembled WGS sequence"/>
</dbReference>
<keyword evidence="2" id="KW-1185">Reference proteome</keyword>
<dbReference type="EMBL" id="VTPC01056866">
    <property type="protein sequence ID" value="KAF2890186.1"/>
    <property type="molecule type" value="Genomic_DNA"/>
</dbReference>